<reference evidence="1 2" key="1">
    <citation type="submission" date="2017-11" db="EMBL/GenBank/DDBJ databases">
        <title>The genome of Rhizophagus clarus HR1 reveals common genetic basis of auxotrophy among arbuscular mycorrhizal fungi.</title>
        <authorList>
            <person name="Kobayashi Y."/>
        </authorList>
    </citation>
    <scope>NUCLEOTIDE SEQUENCE [LARGE SCALE GENOMIC DNA]</scope>
    <source>
        <strain evidence="1 2">HR1</strain>
    </source>
</reference>
<dbReference type="InterPro" id="IPR043129">
    <property type="entry name" value="ATPase_NBD"/>
</dbReference>
<evidence type="ECO:0008006" key="3">
    <source>
        <dbReference type="Google" id="ProtNLM"/>
    </source>
</evidence>
<evidence type="ECO:0000313" key="1">
    <source>
        <dbReference type="EMBL" id="GBB85952.1"/>
    </source>
</evidence>
<dbReference type="PANTHER" id="PTHR14187:SF5">
    <property type="entry name" value="HEAT SHOCK 70 KDA PROTEIN 12A"/>
    <property type="match status" value="1"/>
</dbReference>
<dbReference type="PANTHER" id="PTHR14187">
    <property type="entry name" value="ALPHA KINASE/ELONGATION FACTOR 2 KINASE"/>
    <property type="match status" value="1"/>
</dbReference>
<name>A0A2Z6QBT9_9GLOM</name>
<dbReference type="EMBL" id="BEXD01000269">
    <property type="protein sequence ID" value="GBB85952.1"/>
    <property type="molecule type" value="Genomic_DNA"/>
</dbReference>
<comment type="caution">
    <text evidence="1">The sequence shown here is derived from an EMBL/GenBank/DDBJ whole genome shotgun (WGS) entry which is preliminary data.</text>
</comment>
<proteinExistence type="predicted"/>
<gene>
    <name evidence="1" type="ORF">RclHR1_01240003</name>
</gene>
<dbReference type="Proteomes" id="UP000247702">
    <property type="component" value="Unassembled WGS sequence"/>
</dbReference>
<accession>A0A2Z6QBT9</accession>
<evidence type="ECO:0000313" key="2">
    <source>
        <dbReference type="Proteomes" id="UP000247702"/>
    </source>
</evidence>
<protein>
    <recommendedName>
        <fullName evidence="3">Actin-like ATPase domain-containing protein</fullName>
    </recommendedName>
</protein>
<sequence length="321" mass="36557">MGKVIKDIIDIRWPKVNYFENVLLIITVPAEFSDKAKAIMIVSEAAAIYCMKNLNGQNLEVPNFMIVDCGGGTVDLTTRKLVNNDQLGEITERAGDYCGRDDQGLFYVLDIQETIPILEQCVTDNKIRETLEENEWIVEIDFETMKSIFEPVVQKIFCLIKAQLENAHETCSAMFLVGGFSESKKELNKSLVSSYGIKNTPKWKEGDPVHRKILGVRIYKFHRLVERGTKMDINQEVTKSVKPVFPDQNAILYELYYTQENDAEYCDDPGVELLGELHIDLPGSDLDRYVLFGMTFGKIEIDATSKNKQICQSYKLLLNLN</sequence>
<keyword evidence="2" id="KW-1185">Reference proteome</keyword>
<organism evidence="1 2">
    <name type="scientific">Rhizophagus clarus</name>
    <dbReference type="NCBI Taxonomy" id="94130"/>
    <lineage>
        <taxon>Eukaryota</taxon>
        <taxon>Fungi</taxon>
        <taxon>Fungi incertae sedis</taxon>
        <taxon>Mucoromycota</taxon>
        <taxon>Glomeromycotina</taxon>
        <taxon>Glomeromycetes</taxon>
        <taxon>Glomerales</taxon>
        <taxon>Glomeraceae</taxon>
        <taxon>Rhizophagus</taxon>
    </lineage>
</organism>
<dbReference type="AlphaFoldDB" id="A0A2Z6QBT9"/>
<dbReference type="SUPFAM" id="SSF53067">
    <property type="entry name" value="Actin-like ATPase domain"/>
    <property type="match status" value="1"/>
</dbReference>
<dbReference type="STRING" id="94130.A0A2Z6QBT9"/>